<evidence type="ECO:0000259" key="1">
    <source>
        <dbReference type="SMART" id="SM00791"/>
    </source>
</evidence>
<feature type="domain" description="Agglutinin" evidence="1">
    <location>
        <begin position="20"/>
        <end position="170"/>
    </location>
</feature>
<evidence type="ECO:0000313" key="2">
    <source>
        <dbReference type="EnsemblPlants" id="AUR62016615-RA:cds"/>
    </source>
</evidence>
<dbReference type="Gene3D" id="2.80.10.50">
    <property type="match status" value="2"/>
</dbReference>
<proteinExistence type="predicted"/>
<dbReference type="SMART" id="SM00791">
    <property type="entry name" value="Agglutinin"/>
    <property type="match status" value="2"/>
</dbReference>
<dbReference type="SUPFAM" id="SSF50382">
    <property type="entry name" value="Agglutinin"/>
    <property type="match status" value="2"/>
</dbReference>
<dbReference type="InterPro" id="IPR053237">
    <property type="entry name" value="Natterin_C"/>
</dbReference>
<protein>
    <recommendedName>
        <fullName evidence="1">Agglutinin domain-containing protein</fullName>
    </recommendedName>
</protein>
<dbReference type="RefSeq" id="XP_021738461.1">
    <property type="nucleotide sequence ID" value="XM_021882769.1"/>
</dbReference>
<reference evidence="2" key="2">
    <citation type="submission" date="2021-03" db="UniProtKB">
        <authorList>
            <consortium name="EnsemblPlants"/>
        </authorList>
    </citation>
    <scope>IDENTIFICATION</scope>
</reference>
<evidence type="ECO:0000313" key="3">
    <source>
        <dbReference type="Proteomes" id="UP000596660"/>
    </source>
</evidence>
<dbReference type="OMA" id="THNGFES"/>
<accession>A0A803LNT6</accession>
<dbReference type="PANTHER" id="PTHR39244:SF5">
    <property type="entry name" value="NATTERIN-3-LIKE"/>
    <property type="match status" value="1"/>
</dbReference>
<dbReference type="PANTHER" id="PTHR39244">
    <property type="entry name" value="NATTERIN-4"/>
    <property type="match status" value="1"/>
</dbReference>
<dbReference type="InterPro" id="IPR036242">
    <property type="entry name" value="Agglutinin_dom_sf"/>
</dbReference>
<dbReference type="OrthoDB" id="1541475at2759"/>
<dbReference type="Pfam" id="PF07468">
    <property type="entry name" value="Agglutinin"/>
    <property type="match status" value="2"/>
</dbReference>
<gene>
    <name evidence="2" type="primary">LOC110704960</name>
</gene>
<sequence>MEDEKEIEIMGVPLMAEGMKIVCLKSDYNNKFLRYKYEDVQTHGLLQFAANQVMDPYAQFEVEKSNTYDGLVHLKSRYNNKYFVRWSPNHYWITASANKVDENQSNWSCTLFKPIYFGDNNDDTQKMRLLHVQLGHYACLLRPNASFDSCLFAGSKEIDNDSCDVFTFVNWESLFNLPKHVAFKGENGKYLGAFEHKGIPCLQFSYDNLDNPKVAHELFEAPDGTLCIKSSHVGKFWRIGDGDWIVTDANDPRGSSNTGAMFRAVVRDVNVVALLNMSKTWFCKRYTLNDKESFLNAATQNVDEFAILKMIDLGTGLSCV</sequence>
<name>A0A803LNT6_CHEQI</name>
<dbReference type="Gramene" id="AUR62016615-RA">
    <property type="protein sequence ID" value="AUR62016615-RA:cds"/>
    <property type="gene ID" value="AUR62016615"/>
</dbReference>
<dbReference type="SMR" id="A0A803LNT6"/>
<dbReference type="EnsemblPlants" id="AUR62016615-RA">
    <property type="protein sequence ID" value="AUR62016615-RA:cds"/>
    <property type="gene ID" value="AUR62016615"/>
</dbReference>
<keyword evidence="3" id="KW-1185">Reference proteome</keyword>
<dbReference type="Proteomes" id="UP000596660">
    <property type="component" value="Unplaced"/>
</dbReference>
<organism evidence="2 3">
    <name type="scientific">Chenopodium quinoa</name>
    <name type="common">Quinoa</name>
    <dbReference type="NCBI Taxonomy" id="63459"/>
    <lineage>
        <taxon>Eukaryota</taxon>
        <taxon>Viridiplantae</taxon>
        <taxon>Streptophyta</taxon>
        <taxon>Embryophyta</taxon>
        <taxon>Tracheophyta</taxon>
        <taxon>Spermatophyta</taxon>
        <taxon>Magnoliopsida</taxon>
        <taxon>eudicotyledons</taxon>
        <taxon>Gunneridae</taxon>
        <taxon>Pentapetalae</taxon>
        <taxon>Caryophyllales</taxon>
        <taxon>Chenopodiaceae</taxon>
        <taxon>Chenopodioideae</taxon>
        <taxon>Atripliceae</taxon>
        <taxon>Chenopodium</taxon>
    </lineage>
</organism>
<dbReference type="AlphaFoldDB" id="A0A803LNT6"/>
<dbReference type="GeneID" id="110704960"/>
<dbReference type="KEGG" id="cqi:110704960"/>
<reference evidence="2" key="1">
    <citation type="journal article" date="2017" name="Nature">
        <title>The genome of Chenopodium quinoa.</title>
        <authorList>
            <person name="Jarvis D.E."/>
            <person name="Ho Y.S."/>
            <person name="Lightfoot D.J."/>
            <person name="Schmoeckel S.M."/>
            <person name="Li B."/>
            <person name="Borm T.J.A."/>
            <person name="Ohyanagi H."/>
            <person name="Mineta K."/>
            <person name="Michell C.T."/>
            <person name="Saber N."/>
            <person name="Kharbatia N.M."/>
            <person name="Rupper R.R."/>
            <person name="Sharp A.R."/>
            <person name="Dally N."/>
            <person name="Boughton B.A."/>
            <person name="Woo Y.H."/>
            <person name="Gao G."/>
            <person name="Schijlen E.G.W.M."/>
            <person name="Guo X."/>
            <person name="Momin A.A."/>
            <person name="Negrao S."/>
            <person name="Al-Babili S."/>
            <person name="Gehring C."/>
            <person name="Roessner U."/>
            <person name="Jung C."/>
            <person name="Murphy K."/>
            <person name="Arold S.T."/>
            <person name="Gojobori T."/>
            <person name="van der Linden C.G."/>
            <person name="van Loo E.N."/>
            <person name="Jellen E.N."/>
            <person name="Maughan P.J."/>
            <person name="Tester M."/>
        </authorList>
    </citation>
    <scope>NUCLEOTIDE SEQUENCE [LARGE SCALE GENOMIC DNA]</scope>
    <source>
        <strain evidence="2">cv. PI 614886</strain>
    </source>
</reference>
<feature type="domain" description="Agglutinin" evidence="1">
    <location>
        <begin position="175"/>
        <end position="312"/>
    </location>
</feature>
<dbReference type="InterPro" id="IPR008998">
    <property type="entry name" value="Agglutinin"/>
</dbReference>